<dbReference type="PANTHER" id="PTHR34501:SF9">
    <property type="entry name" value="MAJOR OUTER MEMBRANE PROTEIN P.IA"/>
    <property type="match status" value="1"/>
</dbReference>
<evidence type="ECO:0000256" key="11">
    <source>
        <dbReference type="SAM" id="SignalP"/>
    </source>
</evidence>
<dbReference type="Pfam" id="PF13609">
    <property type="entry name" value="Porin_4"/>
    <property type="match status" value="1"/>
</dbReference>
<feature type="signal peptide" evidence="11">
    <location>
        <begin position="1"/>
        <end position="20"/>
    </location>
</feature>
<keyword evidence="14" id="KW-1185">Reference proteome</keyword>
<proteinExistence type="predicted"/>
<dbReference type="GO" id="GO:0006811">
    <property type="term" value="P:monoatomic ion transport"/>
    <property type="evidence" value="ECO:0007669"/>
    <property type="project" value="UniProtKB-KW"/>
</dbReference>
<keyword evidence="4" id="KW-1134">Transmembrane beta strand</keyword>
<comment type="caution">
    <text evidence="13">The sequence shown here is derived from an EMBL/GenBank/DDBJ whole genome shotgun (WGS) entry which is preliminary data.</text>
</comment>
<evidence type="ECO:0000256" key="5">
    <source>
        <dbReference type="ARBA" id="ARBA00022692"/>
    </source>
</evidence>
<dbReference type="GO" id="GO:0015288">
    <property type="term" value="F:porin activity"/>
    <property type="evidence" value="ECO:0007669"/>
    <property type="project" value="UniProtKB-KW"/>
</dbReference>
<dbReference type="InterPro" id="IPR050298">
    <property type="entry name" value="Gram-neg_bact_OMP"/>
</dbReference>
<dbReference type="InterPro" id="IPR023614">
    <property type="entry name" value="Porin_dom_sf"/>
</dbReference>
<gene>
    <name evidence="13" type="ORF">AWB65_04469</name>
</gene>
<evidence type="ECO:0000256" key="4">
    <source>
        <dbReference type="ARBA" id="ARBA00022452"/>
    </source>
</evidence>
<keyword evidence="5" id="KW-0812">Transmembrane</keyword>
<evidence type="ECO:0000256" key="6">
    <source>
        <dbReference type="ARBA" id="ARBA00022729"/>
    </source>
</evidence>
<dbReference type="Gene3D" id="2.40.160.10">
    <property type="entry name" value="Porin"/>
    <property type="match status" value="1"/>
</dbReference>
<evidence type="ECO:0000256" key="8">
    <source>
        <dbReference type="ARBA" id="ARBA00023114"/>
    </source>
</evidence>
<feature type="domain" description="Porin" evidence="12">
    <location>
        <begin position="16"/>
        <end position="334"/>
    </location>
</feature>
<evidence type="ECO:0000313" key="13">
    <source>
        <dbReference type="EMBL" id="SAL53411.1"/>
    </source>
</evidence>
<evidence type="ECO:0000256" key="2">
    <source>
        <dbReference type="ARBA" id="ARBA00011233"/>
    </source>
</evidence>
<dbReference type="OrthoDB" id="6975458at2"/>
<keyword evidence="3" id="KW-0813">Transport</keyword>
<evidence type="ECO:0000256" key="1">
    <source>
        <dbReference type="ARBA" id="ARBA00004571"/>
    </source>
</evidence>
<organism evidence="13 14">
    <name type="scientific">Caballeronia humi</name>
    <dbReference type="NCBI Taxonomy" id="326474"/>
    <lineage>
        <taxon>Bacteria</taxon>
        <taxon>Pseudomonadati</taxon>
        <taxon>Pseudomonadota</taxon>
        <taxon>Betaproteobacteria</taxon>
        <taxon>Burkholderiales</taxon>
        <taxon>Burkholderiaceae</taxon>
        <taxon>Caballeronia</taxon>
    </lineage>
</organism>
<evidence type="ECO:0000256" key="7">
    <source>
        <dbReference type="ARBA" id="ARBA00023065"/>
    </source>
</evidence>
<comment type="subcellular location">
    <subcellularLocation>
        <location evidence="1">Cell outer membrane</location>
        <topology evidence="1">Multi-pass membrane protein</topology>
    </subcellularLocation>
</comment>
<keyword evidence="10" id="KW-0998">Cell outer membrane</keyword>
<evidence type="ECO:0000256" key="10">
    <source>
        <dbReference type="ARBA" id="ARBA00023237"/>
    </source>
</evidence>
<dbReference type="Proteomes" id="UP000054977">
    <property type="component" value="Unassembled WGS sequence"/>
</dbReference>
<keyword evidence="9" id="KW-0472">Membrane</keyword>
<evidence type="ECO:0000256" key="9">
    <source>
        <dbReference type="ARBA" id="ARBA00023136"/>
    </source>
</evidence>
<dbReference type="STRING" id="326474.AWB65_04469"/>
<name>A0A158IBA2_9BURK</name>
<evidence type="ECO:0000259" key="12">
    <source>
        <dbReference type="Pfam" id="PF13609"/>
    </source>
</evidence>
<accession>A0A158IBA2</accession>
<keyword evidence="6 11" id="KW-0732">Signal</keyword>
<dbReference type="PANTHER" id="PTHR34501">
    <property type="entry name" value="PROTEIN YDDL-RELATED"/>
    <property type="match status" value="1"/>
</dbReference>
<reference evidence="13" key="1">
    <citation type="submission" date="2016-01" db="EMBL/GenBank/DDBJ databases">
        <authorList>
            <person name="Peeters C."/>
        </authorList>
    </citation>
    <scope>NUCLEOTIDE SEQUENCE [LARGE SCALE GENOMIC DNA]</scope>
    <source>
        <strain evidence="13">LMG 22934</strain>
    </source>
</reference>
<dbReference type="AlphaFoldDB" id="A0A158IBA2"/>
<dbReference type="SUPFAM" id="SSF56935">
    <property type="entry name" value="Porins"/>
    <property type="match status" value="1"/>
</dbReference>
<dbReference type="InterPro" id="IPR033900">
    <property type="entry name" value="Gram_neg_porin_domain"/>
</dbReference>
<feature type="chain" id="PRO_5011118342" evidence="11">
    <location>
        <begin position="21"/>
        <end position="366"/>
    </location>
</feature>
<protein>
    <submittedName>
        <fullName evidence="13">Outer membrane protein (Porin)</fullName>
    </submittedName>
</protein>
<dbReference type="GO" id="GO:0046930">
    <property type="term" value="C:pore complex"/>
    <property type="evidence" value="ECO:0007669"/>
    <property type="project" value="UniProtKB-KW"/>
</dbReference>
<dbReference type="RefSeq" id="WP_087669204.1">
    <property type="nucleotide sequence ID" value="NZ_FCNW02000028.1"/>
</dbReference>
<keyword evidence="8" id="KW-0626">Porin</keyword>
<dbReference type="EMBL" id="FCNW02000028">
    <property type="protein sequence ID" value="SAL53411.1"/>
    <property type="molecule type" value="Genomic_DNA"/>
</dbReference>
<evidence type="ECO:0000256" key="3">
    <source>
        <dbReference type="ARBA" id="ARBA00022448"/>
    </source>
</evidence>
<evidence type="ECO:0000313" key="14">
    <source>
        <dbReference type="Proteomes" id="UP000054977"/>
    </source>
</evidence>
<sequence>MKRACLLGAALALDLSTACAQSTVTLYGLIDENVRYVTNANAKGDDKVGLGNGGLSESMFGLKGTEDLGGGLKAVFQIENRFFPNSGITDPAYPFFNTAFVGLQSAKAGRLTLGRQFNPLADAMVRNYSSNAWLPTVYVFKPEATMAEGVWSSNMAKYVARYEFVQVELSYSFGNVAGEFSHGRQMGAMLEYSSGGPFRAAAAWVDATDANNGAHSKAWTLGASYLWGNTRFNAGYVENRLDAGFSSYPNGPFTPAALAALKYTDFSKRRMYFGGVTQQVGDLTHISGNVWRTLQDGQTASKDGSATQYQMVLDYGLSKRTSVYAEVDYADYRGGLIGAQLQGINAPSSAGTGNQLGAMLGMRHVF</sequence>
<keyword evidence="7" id="KW-0406">Ion transport</keyword>
<comment type="subunit">
    <text evidence="2">Homotrimer.</text>
</comment>
<dbReference type="CDD" id="cd00342">
    <property type="entry name" value="gram_neg_porins"/>
    <property type="match status" value="1"/>
</dbReference>
<dbReference type="GO" id="GO:0009279">
    <property type="term" value="C:cell outer membrane"/>
    <property type="evidence" value="ECO:0007669"/>
    <property type="project" value="UniProtKB-SubCell"/>
</dbReference>